<accession>H2NII2</accession>
<sequence length="102" mass="11622">MDFESRVHQAETLGFITGEELGQLLDTADDAMGFRDLKSPASLQVLSDYLADKSYIKGMCHHKHMCQYMKQCPAHRLLTCVMPYVGIIRSSLMKRKRPACQQ</sequence>
<dbReference type="GeneTree" id="ENSGT00910000148709"/>
<protein>
    <submittedName>
        <fullName evidence="1">Uncharacterized protein</fullName>
    </submittedName>
</protein>
<dbReference type="HOGENOM" id="CLU_050172_0_0_1"/>
<keyword evidence="2" id="KW-1185">Reference proteome</keyword>
<dbReference type="InParanoid" id="H2NII2"/>
<organism evidence="1 2">
    <name type="scientific">Pongo abelii</name>
    <name type="common">Sumatran orangutan</name>
    <name type="synonym">Pongo pygmaeus abelii</name>
    <dbReference type="NCBI Taxonomy" id="9601"/>
    <lineage>
        <taxon>Eukaryota</taxon>
        <taxon>Metazoa</taxon>
        <taxon>Chordata</taxon>
        <taxon>Craniata</taxon>
        <taxon>Vertebrata</taxon>
        <taxon>Euteleostomi</taxon>
        <taxon>Mammalia</taxon>
        <taxon>Eutheria</taxon>
        <taxon>Euarchontoglires</taxon>
        <taxon>Primates</taxon>
        <taxon>Haplorrhini</taxon>
        <taxon>Catarrhini</taxon>
        <taxon>Hominidae</taxon>
        <taxon>Pongo</taxon>
    </lineage>
</organism>
<reference evidence="1" key="2">
    <citation type="submission" date="2025-08" db="UniProtKB">
        <authorList>
            <consortium name="Ensembl"/>
        </authorList>
    </citation>
    <scope>IDENTIFICATION</scope>
</reference>
<dbReference type="Ensembl" id="ENSPPYT00000005816.2">
    <property type="protein sequence ID" value="ENSPPYP00000005601.2"/>
    <property type="gene ID" value="ENSPPYG00000004908.2"/>
</dbReference>
<proteinExistence type="predicted"/>
<reference evidence="1 2" key="1">
    <citation type="submission" date="2008-02" db="EMBL/GenBank/DDBJ databases">
        <title>A 6x draft sequence assembly of the Pongo pygmaeus abelii genome.</title>
        <authorList>
            <person name="Wilson R.K."/>
            <person name="Mardis E."/>
        </authorList>
    </citation>
    <scope>NUCLEOTIDE SEQUENCE [LARGE SCALE GENOMIC DNA]</scope>
</reference>
<dbReference type="Proteomes" id="UP000001595">
    <property type="component" value="Chromosome 12"/>
</dbReference>
<evidence type="ECO:0000313" key="2">
    <source>
        <dbReference type="Proteomes" id="UP000001595"/>
    </source>
</evidence>
<reference evidence="1" key="3">
    <citation type="submission" date="2025-09" db="UniProtKB">
        <authorList>
            <consortium name="Ensembl"/>
        </authorList>
    </citation>
    <scope>IDENTIFICATION</scope>
</reference>
<dbReference type="eggNOG" id="KOG1668">
    <property type="taxonomic scope" value="Eukaryota"/>
</dbReference>
<evidence type="ECO:0000313" key="1">
    <source>
        <dbReference type="Ensembl" id="ENSPPYP00000005601.2"/>
    </source>
</evidence>
<name>H2NII2_PONAB</name>
<dbReference type="AlphaFoldDB" id="H2NII2"/>